<dbReference type="EMBL" id="JASKHM010000006">
    <property type="protein sequence ID" value="MEQ4483106.1"/>
    <property type="molecule type" value="Genomic_DNA"/>
</dbReference>
<comment type="similarity">
    <text evidence="1 4">Belongs to the FGGY kinase family.</text>
</comment>
<dbReference type="PROSITE" id="PS00445">
    <property type="entry name" value="FGGY_KINASES_2"/>
    <property type="match status" value="1"/>
</dbReference>
<name>A0ABV1KT09_9BACL</name>
<organism evidence="7 8">
    <name type="scientific">Cohnella silvisoli</name>
    <dbReference type="NCBI Taxonomy" id="2873699"/>
    <lineage>
        <taxon>Bacteria</taxon>
        <taxon>Bacillati</taxon>
        <taxon>Bacillota</taxon>
        <taxon>Bacilli</taxon>
        <taxon>Bacillales</taxon>
        <taxon>Paenibacillaceae</taxon>
        <taxon>Cohnella</taxon>
    </lineage>
</organism>
<gene>
    <name evidence="7" type="ORF">QJS35_11930</name>
</gene>
<dbReference type="SUPFAM" id="SSF53067">
    <property type="entry name" value="Actin-like ATPase domain"/>
    <property type="match status" value="2"/>
</dbReference>
<dbReference type="Pfam" id="PF00370">
    <property type="entry name" value="FGGY_N"/>
    <property type="match status" value="1"/>
</dbReference>
<dbReference type="InterPro" id="IPR018483">
    <property type="entry name" value="Carb_kinase_FGGY_CS"/>
</dbReference>
<feature type="domain" description="Carbohydrate kinase FGGY C-terminal" evidence="6">
    <location>
        <begin position="265"/>
        <end position="452"/>
    </location>
</feature>
<keyword evidence="2 4" id="KW-0808">Transferase</keyword>
<evidence type="ECO:0000313" key="8">
    <source>
        <dbReference type="Proteomes" id="UP001493487"/>
    </source>
</evidence>
<keyword evidence="8" id="KW-1185">Reference proteome</keyword>
<comment type="caution">
    <text evidence="7">The sequence shown here is derived from an EMBL/GenBank/DDBJ whole genome shotgun (WGS) entry which is preliminary data.</text>
</comment>
<evidence type="ECO:0000256" key="1">
    <source>
        <dbReference type="ARBA" id="ARBA00009156"/>
    </source>
</evidence>
<dbReference type="InterPro" id="IPR018485">
    <property type="entry name" value="FGGY_C"/>
</dbReference>
<protein>
    <submittedName>
        <fullName evidence="7">FGGY family carbohydrate kinase</fullName>
    </submittedName>
</protein>
<dbReference type="InterPro" id="IPR050406">
    <property type="entry name" value="FGGY_Carb_Kinase"/>
</dbReference>
<dbReference type="PANTHER" id="PTHR43095:SF2">
    <property type="entry name" value="GLUCONOKINASE"/>
    <property type="match status" value="1"/>
</dbReference>
<dbReference type="InterPro" id="IPR043129">
    <property type="entry name" value="ATPase_NBD"/>
</dbReference>
<reference evidence="7 8" key="1">
    <citation type="journal article" date="2023" name="Genome Announc.">
        <title>Pan-Genome Analyses of the Genus Cohnella and Proposal of the Novel Species Cohnella silvisoli sp. nov., Isolated from Forest Soil.</title>
        <authorList>
            <person name="Wang C."/>
            <person name="Mao L."/>
            <person name="Bao G."/>
            <person name="Zhu H."/>
        </authorList>
    </citation>
    <scope>NUCLEOTIDE SEQUENCE [LARGE SCALE GENOMIC DNA]</scope>
    <source>
        <strain evidence="7 8">NL03-T5-1</strain>
    </source>
</reference>
<dbReference type="Proteomes" id="UP001493487">
    <property type="component" value="Unassembled WGS sequence"/>
</dbReference>
<evidence type="ECO:0000256" key="4">
    <source>
        <dbReference type="RuleBase" id="RU003733"/>
    </source>
</evidence>
<dbReference type="Pfam" id="PF02782">
    <property type="entry name" value="FGGY_C"/>
    <property type="match status" value="1"/>
</dbReference>
<dbReference type="InterPro" id="IPR018484">
    <property type="entry name" value="FGGY_N"/>
</dbReference>
<dbReference type="GO" id="GO:0016301">
    <property type="term" value="F:kinase activity"/>
    <property type="evidence" value="ECO:0007669"/>
    <property type="project" value="UniProtKB-KW"/>
</dbReference>
<evidence type="ECO:0000256" key="2">
    <source>
        <dbReference type="ARBA" id="ARBA00022679"/>
    </source>
</evidence>
<dbReference type="InterPro" id="IPR000577">
    <property type="entry name" value="Carb_kinase_FGGY"/>
</dbReference>
<evidence type="ECO:0000259" key="6">
    <source>
        <dbReference type="Pfam" id="PF02782"/>
    </source>
</evidence>
<feature type="domain" description="Carbohydrate kinase FGGY N-terminal" evidence="5">
    <location>
        <begin position="8"/>
        <end position="251"/>
    </location>
</feature>
<dbReference type="PANTHER" id="PTHR43095">
    <property type="entry name" value="SUGAR KINASE"/>
    <property type="match status" value="1"/>
</dbReference>
<dbReference type="PIRSF" id="PIRSF000538">
    <property type="entry name" value="GlpK"/>
    <property type="match status" value="1"/>
</dbReference>
<dbReference type="Gene3D" id="3.30.420.40">
    <property type="match status" value="2"/>
</dbReference>
<accession>A0ABV1KT09</accession>
<evidence type="ECO:0000313" key="7">
    <source>
        <dbReference type="EMBL" id="MEQ4483106.1"/>
    </source>
</evidence>
<proteinExistence type="inferred from homology"/>
<sequence>MKMSDRSILTLDIGSSSCKAVVIDGSGREMASGSGEYPVYFAEGQTFAEQEPDEIWQGVCEAVGRALARYSGKGRIAAISLSSQISSHFLVGTDNRPLTRIITWMDSRANDQAERMKQSFTPEQLFFHLGAELPPGSSWPIPKLSWLSRYRPAEVELARYMVQPKEWVLWKMTGEWMTDLSSARGAVHQQTGEPADVLLAWAGVSRELIPPVGEPHQTAGTLTVEASELLGLARGLPVMLGWNDLNAAILGTVDWTRKGFGFDITGTSEHIGLLTRDSSGVLSPHHGINKIPFLQGYQTVYGVTSSGGHAFKWYAEQIACRGGKPGVAIDFGQIAEQAAAIEAGADGLIFLPYLNGERAPWWNPHARGVFFGLHFSHRRPHLARAVLEGVGFALRSILERLPYVPSVLVTAGGASKLGLWNQIKADILGVPVSRTQTTEAGCLGAAVLAAYGLGWYGSLEEAGTRMVRTGEEYTPRPQFKALYDESYGLFTELYLSLVELYQKSANRRDEGVS</sequence>
<dbReference type="RefSeq" id="WP_232184222.1">
    <property type="nucleotide sequence ID" value="NZ_JAIOAP010000002.1"/>
</dbReference>
<keyword evidence="3 4" id="KW-0418">Kinase</keyword>
<evidence type="ECO:0000259" key="5">
    <source>
        <dbReference type="Pfam" id="PF00370"/>
    </source>
</evidence>
<dbReference type="CDD" id="cd07808">
    <property type="entry name" value="ASKHA_NBD_FGGY_EcXK-like"/>
    <property type="match status" value="1"/>
</dbReference>
<evidence type="ECO:0000256" key="3">
    <source>
        <dbReference type="ARBA" id="ARBA00022777"/>
    </source>
</evidence>